<evidence type="ECO:0000313" key="1">
    <source>
        <dbReference type="EMBL" id="CAB1418313.1"/>
    </source>
</evidence>
<reference evidence="1" key="1">
    <citation type="submission" date="2020-03" db="EMBL/GenBank/DDBJ databases">
        <authorList>
            <person name="Weist P."/>
        </authorList>
    </citation>
    <scope>NUCLEOTIDE SEQUENCE</scope>
</reference>
<sequence>MSWEDTLHGESAASSLSPLTADTCISFPRHGCLSSLPPSLPPSPSPFLRFHHLFSLSSSLDLLGDEPACLDGIKQKHKHRCCSKTCPSPGVGAAATEEPQEVDYFRDVD</sequence>
<organism evidence="1 2">
    <name type="scientific">Pleuronectes platessa</name>
    <name type="common">European plaice</name>
    <dbReference type="NCBI Taxonomy" id="8262"/>
    <lineage>
        <taxon>Eukaryota</taxon>
        <taxon>Metazoa</taxon>
        <taxon>Chordata</taxon>
        <taxon>Craniata</taxon>
        <taxon>Vertebrata</taxon>
        <taxon>Euteleostomi</taxon>
        <taxon>Actinopterygii</taxon>
        <taxon>Neopterygii</taxon>
        <taxon>Teleostei</taxon>
        <taxon>Neoteleostei</taxon>
        <taxon>Acanthomorphata</taxon>
        <taxon>Carangaria</taxon>
        <taxon>Pleuronectiformes</taxon>
        <taxon>Pleuronectoidei</taxon>
        <taxon>Pleuronectidae</taxon>
        <taxon>Pleuronectes</taxon>
    </lineage>
</organism>
<dbReference type="AlphaFoldDB" id="A0A9N7TTS6"/>
<dbReference type="EMBL" id="CADEAL010000316">
    <property type="protein sequence ID" value="CAB1418313.1"/>
    <property type="molecule type" value="Genomic_DNA"/>
</dbReference>
<dbReference type="Proteomes" id="UP001153269">
    <property type="component" value="Unassembled WGS sequence"/>
</dbReference>
<evidence type="ECO:0000313" key="2">
    <source>
        <dbReference type="Proteomes" id="UP001153269"/>
    </source>
</evidence>
<comment type="caution">
    <text evidence="1">The sequence shown here is derived from an EMBL/GenBank/DDBJ whole genome shotgun (WGS) entry which is preliminary data.</text>
</comment>
<gene>
    <name evidence="1" type="ORF">PLEPLA_LOCUS6137</name>
</gene>
<protein>
    <submittedName>
        <fullName evidence="1">Uncharacterized protein</fullName>
    </submittedName>
</protein>
<name>A0A9N7TTS6_PLEPL</name>
<keyword evidence="2" id="KW-1185">Reference proteome</keyword>
<accession>A0A9N7TTS6</accession>
<proteinExistence type="predicted"/>